<dbReference type="GO" id="GO:0005524">
    <property type="term" value="F:ATP binding"/>
    <property type="evidence" value="ECO:0007669"/>
    <property type="project" value="UniProtKB-UniRule"/>
</dbReference>
<sequence length="407" mass="46680">MKQYKFENIDTVITYGWNRVAYNILRSLSLKGVNVAVGDASIKTMSKSSKYCKYSFSYPSFYKNPKDFIESLKSTLRILKPNVYIPVHEETFVVARYIHEFKDAGVKIPISDFQLLKSVHKKDSLCKIAESLNIPVPKTFKPKNVSDLKSIWNEIGNRGRAVIKLLNTNSSKGVFYATSYDNLLKKYTDLVEENNLKIEEYPIIQEYVNGDGYGVSVLFNNGKMRARFTHKRLREKLATGGTSTRRVSVKNPVIEEYAEYLLASLAWHGVAMVEFKYNENEKKGWLIEVNPRFWGSLALPIKAGVDFPYLLYRMAVDGDVETVTHYQEGVVVRWILGDILATLSHIKAKKSIKPIFDFFSFKGESFDDLYKDDIMPFMTECFYYLSKFVKTGSSNPTEEALLDVDKI</sequence>
<dbReference type="Gene3D" id="3.40.50.20">
    <property type="match status" value="1"/>
</dbReference>
<keyword evidence="1" id="KW-0547">Nucleotide-binding</keyword>
<dbReference type="GO" id="GO:0046872">
    <property type="term" value="F:metal ion binding"/>
    <property type="evidence" value="ECO:0007669"/>
    <property type="project" value="InterPro"/>
</dbReference>
<proteinExistence type="predicted"/>
<dbReference type="GO" id="GO:0005737">
    <property type="term" value="C:cytoplasm"/>
    <property type="evidence" value="ECO:0007669"/>
    <property type="project" value="TreeGrafter"/>
</dbReference>
<dbReference type="Proteomes" id="UP000319783">
    <property type="component" value="Unassembled WGS sequence"/>
</dbReference>
<dbReference type="InterPro" id="IPR011761">
    <property type="entry name" value="ATP-grasp"/>
</dbReference>
<evidence type="ECO:0000256" key="1">
    <source>
        <dbReference type="PROSITE-ProRule" id="PRU00409"/>
    </source>
</evidence>
<dbReference type="Pfam" id="PF15632">
    <property type="entry name" value="ATPgrasp_Ter"/>
    <property type="match status" value="1"/>
</dbReference>
<comment type="caution">
    <text evidence="3">The sequence shown here is derived from an EMBL/GenBank/DDBJ whole genome shotgun (WGS) entry which is preliminary data.</text>
</comment>
<dbReference type="PROSITE" id="PS50975">
    <property type="entry name" value="ATP_GRASP"/>
    <property type="match status" value="1"/>
</dbReference>
<dbReference type="EMBL" id="SULG01000094">
    <property type="protein sequence ID" value="TLD40554.1"/>
    <property type="molecule type" value="Genomic_DNA"/>
</dbReference>
<dbReference type="Gene3D" id="3.30.470.20">
    <property type="entry name" value="ATP-grasp fold, B domain"/>
    <property type="match status" value="1"/>
</dbReference>
<dbReference type="PANTHER" id="PTHR21621">
    <property type="entry name" value="RIBOSOMAL PROTEIN S6 MODIFICATION PROTEIN"/>
    <property type="match status" value="1"/>
</dbReference>
<protein>
    <submittedName>
        <fullName evidence="3">ATP-grasp enzyme-like protein</fullName>
    </submittedName>
</protein>
<evidence type="ECO:0000259" key="2">
    <source>
        <dbReference type="PROSITE" id="PS50975"/>
    </source>
</evidence>
<evidence type="ECO:0000313" key="4">
    <source>
        <dbReference type="Proteomes" id="UP000319783"/>
    </source>
</evidence>
<organism evidence="3 4">
    <name type="scientific">Candidatus Jettenia ecosi</name>
    <dbReference type="NCBI Taxonomy" id="2494326"/>
    <lineage>
        <taxon>Bacteria</taxon>
        <taxon>Pseudomonadati</taxon>
        <taxon>Planctomycetota</taxon>
        <taxon>Candidatus Brocadiia</taxon>
        <taxon>Candidatus Brocadiales</taxon>
        <taxon>Candidatus Brocadiaceae</taxon>
        <taxon>Candidatus Jettenia</taxon>
    </lineage>
</organism>
<keyword evidence="1" id="KW-0067">ATP-binding</keyword>
<name>A0A533Q7E9_9BACT</name>
<dbReference type="SUPFAM" id="SSF56059">
    <property type="entry name" value="Glutathione synthetase ATP-binding domain-like"/>
    <property type="match status" value="1"/>
</dbReference>
<gene>
    <name evidence="3" type="ORF">JETT_3191</name>
</gene>
<dbReference type="GO" id="GO:0018169">
    <property type="term" value="F:ribosomal S6-glutamic acid ligase activity"/>
    <property type="evidence" value="ECO:0007669"/>
    <property type="project" value="TreeGrafter"/>
</dbReference>
<evidence type="ECO:0000313" key="3">
    <source>
        <dbReference type="EMBL" id="TLD40554.1"/>
    </source>
</evidence>
<dbReference type="AlphaFoldDB" id="A0A533Q7E9"/>
<feature type="domain" description="ATP-grasp" evidence="2">
    <location>
        <begin position="126"/>
        <end position="316"/>
    </location>
</feature>
<dbReference type="GO" id="GO:0009432">
    <property type="term" value="P:SOS response"/>
    <property type="evidence" value="ECO:0007669"/>
    <property type="project" value="TreeGrafter"/>
</dbReference>
<reference evidence="3 4" key="1">
    <citation type="submission" date="2019-04" db="EMBL/GenBank/DDBJ databases">
        <title>Genome of a novel bacterium Candidatus Jettenia ecosi reconstructed from metagenome of an anammox bioreactor.</title>
        <authorList>
            <person name="Mardanov A.V."/>
            <person name="Beletsky A.V."/>
            <person name="Ravin N.V."/>
            <person name="Botchkova E.A."/>
            <person name="Litti Y.V."/>
            <person name="Nozhevnikova A.N."/>
        </authorList>
    </citation>
    <scope>NUCLEOTIDE SEQUENCE [LARGE SCALE GENOMIC DNA]</scope>
    <source>
        <strain evidence="3">J2</strain>
    </source>
</reference>
<dbReference type="PANTHER" id="PTHR21621:SF0">
    <property type="entry name" value="BETA-CITRYLGLUTAMATE SYNTHASE B-RELATED"/>
    <property type="match status" value="1"/>
</dbReference>
<accession>A0A533Q7E9</accession>